<proteinExistence type="predicted"/>
<gene>
    <name evidence="1" type="ORF">RGQ30_20350</name>
</gene>
<reference evidence="1 2" key="1">
    <citation type="submission" date="2023-10" db="EMBL/GenBank/DDBJ databases">
        <title>Complete Genome Sequence of Limnobacter thiooxidans CS-K2T, Isolated from freshwater lake sediments in Bavaria, Germany.</title>
        <authorList>
            <person name="Naruki M."/>
            <person name="Watanabe A."/>
            <person name="Warashina T."/>
            <person name="Morita T."/>
            <person name="Arakawa K."/>
        </authorList>
    </citation>
    <scope>NUCLEOTIDE SEQUENCE [LARGE SCALE GENOMIC DNA]</scope>
    <source>
        <strain evidence="1 2">CS-K2</strain>
    </source>
</reference>
<name>A0AA86M8S3_9BURK</name>
<dbReference type="EMBL" id="AP028947">
    <property type="protein sequence ID" value="BET26534.1"/>
    <property type="molecule type" value="Genomic_DNA"/>
</dbReference>
<evidence type="ECO:0000313" key="1">
    <source>
        <dbReference type="EMBL" id="BET26534.1"/>
    </source>
</evidence>
<dbReference type="Proteomes" id="UP001329151">
    <property type="component" value="Chromosome"/>
</dbReference>
<evidence type="ECO:0000313" key="2">
    <source>
        <dbReference type="Proteomes" id="UP001329151"/>
    </source>
</evidence>
<keyword evidence="2" id="KW-1185">Reference proteome</keyword>
<dbReference type="AlphaFoldDB" id="A0AA86M8S3"/>
<protein>
    <submittedName>
        <fullName evidence="1">Uncharacterized protein</fullName>
    </submittedName>
</protein>
<organism evidence="1 2">
    <name type="scientific">Limnobacter thiooxidans</name>
    <dbReference type="NCBI Taxonomy" id="131080"/>
    <lineage>
        <taxon>Bacteria</taxon>
        <taxon>Pseudomonadati</taxon>
        <taxon>Pseudomonadota</taxon>
        <taxon>Betaproteobacteria</taxon>
        <taxon>Burkholderiales</taxon>
        <taxon>Burkholderiaceae</taxon>
        <taxon>Limnobacter</taxon>
    </lineage>
</organism>
<accession>A0AA86M8S3</accession>
<dbReference type="KEGG" id="lto:RGQ30_20350"/>
<sequence length="197" mass="22777">MQTIQSSHEACREKIKDIYPTEYTYSTTKIAPSKKNQPEFYKEALYRNTTLSEDESIAFSKYSLANSECLTSTIDRISMTNPYFGEPVADRFLSYQTFTLELLSGKISVSEFLNKQEFKNEIFRSEMKIRLDSYKNGLVERDQKERAVEFSNRMNAISKGLQQISNQLNENYKTQLQSLNRGNNSTCVINGNIINCF</sequence>